<accession>A0A6P7FHS6</accession>
<dbReference type="InParanoid" id="A0A6P7FHS6"/>
<name>A0A6P7FHS6_DIAVI</name>
<reference evidence="1" key="1">
    <citation type="submission" date="2025-08" db="UniProtKB">
        <authorList>
            <consortium name="RefSeq"/>
        </authorList>
    </citation>
    <scope>IDENTIFICATION</scope>
    <source>
        <tissue evidence="1">Whole insect</tissue>
    </source>
</reference>
<protein>
    <submittedName>
        <fullName evidence="1">Uncharacterized protein LOC114328175</fullName>
    </submittedName>
</protein>
<evidence type="ECO:0000313" key="1">
    <source>
        <dbReference type="RefSeq" id="XP_028132760.1"/>
    </source>
</evidence>
<proteinExistence type="predicted"/>
<sequence length="141" mass="17050">MSTKFLTMKYLLRRMNKYKELLRIIKERKVQYLDHVLRGERYELLQIILEDAVQGDRSVGRCQNSWLKDLRRWFDRSSAEIFRAAVSKATIAIWIANLRKEMAKYEVENLRMEFSDTMLNRFITNSNFLTKSFLLMRLLFI</sequence>
<organism evidence="1">
    <name type="scientific">Diabrotica virgifera virgifera</name>
    <name type="common">western corn rootworm</name>
    <dbReference type="NCBI Taxonomy" id="50390"/>
    <lineage>
        <taxon>Eukaryota</taxon>
        <taxon>Metazoa</taxon>
        <taxon>Ecdysozoa</taxon>
        <taxon>Arthropoda</taxon>
        <taxon>Hexapoda</taxon>
        <taxon>Insecta</taxon>
        <taxon>Pterygota</taxon>
        <taxon>Neoptera</taxon>
        <taxon>Endopterygota</taxon>
        <taxon>Coleoptera</taxon>
        <taxon>Polyphaga</taxon>
        <taxon>Cucujiformia</taxon>
        <taxon>Chrysomeloidea</taxon>
        <taxon>Chrysomelidae</taxon>
        <taxon>Galerucinae</taxon>
        <taxon>Diabroticina</taxon>
        <taxon>Diabroticites</taxon>
        <taxon>Diabrotica</taxon>
    </lineage>
</organism>
<dbReference type="AlphaFoldDB" id="A0A6P7FHS6"/>
<gene>
    <name evidence="1" type="primary">LOC114328175</name>
</gene>
<dbReference type="RefSeq" id="XP_028132760.1">
    <property type="nucleotide sequence ID" value="XM_028276959.1"/>
</dbReference>